<sequence>MAFLLSNNNDIHMKTSLFLALSTAAALSAHGAEIWSSLDSIIPELKMEETSISRIDYSSGGALIANGGPSANAVQSVLGTLDAGWYSGNKNNNTGTLASVTADGTTNLISASGAGGGFTAVKFHELSADTVSGYETLRISFDTGGLFNASRTGQPQNFSLWYSLGGEENSLFQVGSTISGMAGNVSNNSYGWTISKDEYGGLFDQGAAFYLVMNTGVLDNTYAYQELAVKNFRMEGLAVPEPSSAAVTLLGLGACIFRRKRR</sequence>
<accession>A0ABM7ZIW6</accession>
<proteinExistence type="predicted"/>
<dbReference type="EMBL" id="AP025943">
    <property type="protein sequence ID" value="BDL44704.1"/>
    <property type="molecule type" value="Genomic_DNA"/>
</dbReference>
<evidence type="ECO:0000259" key="1">
    <source>
        <dbReference type="Pfam" id="PF07589"/>
    </source>
</evidence>
<evidence type="ECO:0000313" key="3">
    <source>
        <dbReference type="Proteomes" id="UP001062263"/>
    </source>
</evidence>
<feature type="domain" description="Ice-binding protein C-terminal" evidence="1">
    <location>
        <begin position="238"/>
        <end position="262"/>
    </location>
</feature>
<dbReference type="Pfam" id="PF07589">
    <property type="entry name" value="PEP-CTERM"/>
    <property type="match status" value="1"/>
</dbReference>
<dbReference type="InterPro" id="IPR013424">
    <property type="entry name" value="Ice-binding_C"/>
</dbReference>
<dbReference type="NCBIfam" id="TIGR02595">
    <property type="entry name" value="PEP_CTERM"/>
    <property type="match status" value="1"/>
</dbReference>
<organism evidence="2 3">
    <name type="scientific">Akkermansia biwaensis</name>
    <dbReference type="NCBI Taxonomy" id="2946555"/>
    <lineage>
        <taxon>Bacteria</taxon>
        <taxon>Pseudomonadati</taxon>
        <taxon>Verrucomicrobiota</taxon>
        <taxon>Verrucomicrobiia</taxon>
        <taxon>Verrucomicrobiales</taxon>
        <taxon>Akkermansiaceae</taxon>
        <taxon>Akkermansia</taxon>
    </lineage>
</organism>
<dbReference type="Proteomes" id="UP001062263">
    <property type="component" value="Chromosome"/>
</dbReference>
<protein>
    <recommendedName>
        <fullName evidence="1">Ice-binding protein C-terminal domain-containing protein</fullName>
    </recommendedName>
</protein>
<evidence type="ECO:0000313" key="2">
    <source>
        <dbReference type="EMBL" id="BDL44704.1"/>
    </source>
</evidence>
<keyword evidence="3" id="KW-1185">Reference proteome</keyword>
<reference evidence="2" key="1">
    <citation type="submission" date="2022-06" db="EMBL/GenBank/DDBJ databases">
        <title>Akkermansia biwalacus sp. nov., an anaerobic mucin-degrading bacterium isolated from human intestine.</title>
        <authorList>
            <person name="Kobayashi Y."/>
            <person name="Inoue S."/>
            <person name="Kawahara T."/>
            <person name="Kohda N."/>
        </authorList>
    </citation>
    <scope>NUCLEOTIDE SEQUENCE</scope>
    <source>
        <strain evidence="2">WON2089</strain>
    </source>
</reference>
<name>A0ABM7ZIW6_9BACT</name>
<gene>
    <name evidence="2" type="ORF">Abiwalacus_22780</name>
</gene>